<keyword evidence="6 9" id="KW-1133">Transmembrane helix</keyword>
<keyword evidence="4" id="KW-0997">Cell inner membrane</keyword>
<dbReference type="RefSeq" id="WP_291797275.1">
    <property type="nucleotide sequence ID" value="NZ_BAAAPZ010000002.1"/>
</dbReference>
<gene>
    <name evidence="11" type="ORF">GCM10009823_05950</name>
</gene>
<feature type="transmembrane region" description="Helical" evidence="9">
    <location>
        <begin position="54"/>
        <end position="72"/>
    </location>
</feature>
<keyword evidence="7 9" id="KW-0472">Membrane</keyword>
<evidence type="ECO:0000313" key="11">
    <source>
        <dbReference type="EMBL" id="GAA2089885.1"/>
    </source>
</evidence>
<protein>
    <submittedName>
        <fullName evidence="11">TRAP transporter small permease</fullName>
    </submittedName>
</protein>
<evidence type="ECO:0000256" key="7">
    <source>
        <dbReference type="ARBA" id="ARBA00023136"/>
    </source>
</evidence>
<dbReference type="Proteomes" id="UP001500984">
    <property type="component" value="Unassembled WGS sequence"/>
</dbReference>
<comment type="subcellular location">
    <subcellularLocation>
        <location evidence="1">Cell inner membrane</location>
        <topology evidence="1">Multi-pass membrane protein</topology>
    </subcellularLocation>
</comment>
<evidence type="ECO:0000256" key="5">
    <source>
        <dbReference type="ARBA" id="ARBA00022692"/>
    </source>
</evidence>
<name>A0ABN2WDE2_9MICO</name>
<comment type="caution">
    <text evidence="11">The sequence shown here is derived from an EMBL/GenBank/DDBJ whole genome shotgun (WGS) entry which is preliminary data.</text>
</comment>
<evidence type="ECO:0000256" key="2">
    <source>
        <dbReference type="ARBA" id="ARBA00022448"/>
    </source>
</evidence>
<dbReference type="InterPro" id="IPR007387">
    <property type="entry name" value="TRAP_DctQ"/>
</dbReference>
<evidence type="ECO:0000259" key="10">
    <source>
        <dbReference type="Pfam" id="PF04290"/>
    </source>
</evidence>
<keyword evidence="12" id="KW-1185">Reference proteome</keyword>
<feature type="transmembrane region" description="Helical" evidence="9">
    <location>
        <begin position="136"/>
        <end position="155"/>
    </location>
</feature>
<dbReference type="PANTHER" id="PTHR35011:SF11">
    <property type="entry name" value="TRAP TRANSPORTER SMALL PERMEASE PROTEIN"/>
    <property type="match status" value="1"/>
</dbReference>
<feature type="transmembrane region" description="Helical" evidence="9">
    <location>
        <begin position="93"/>
        <end position="116"/>
    </location>
</feature>
<organism evidence="11 12">
    <name type="scientific">Brevibacterium salitolerans</name>
    <dbReference type="NCBI Taxonomy" id="1403566"/>
    <lineage>
        <taxon>Bacteria</taxon>
        <taxon>Bacillati</taxon>
        <taxon>Actinomycetota</taxon>
        <taxon>Actinomycetes</taxon>
        <taxon>Micrococcales</taxon>
        <taxon>Brevibacteriaceae</taxon>
        <taxon>Brevibacterium</taxon>
    </lineage>
</organism>
<evidence type="ECO:0000256" key="8">
    <source>
        <dbReference type="ARBA" id="ARBA00038436"/>
    </source>
</evidence>
<reference evidence="11 12" key="1">
    <citation type="journal article" date="2019" name="Int. J. Syst. Evol. Microbiol.">
        <title>The Global Catalogue of Microorganisms (GCM) 10K type strain sequencing project: providing services to taxonomists for standard genome sequencing and annotation.</title>
        <authorList>
            <consortium name="The Broad Institute Genomics Platform"/>
            <consortium name="The Broad Institute Genome Sequencing Center for Infectious Disease"/>
            <person name="Wu L."/>
            <person name="Ma J."/>
        </authorList>
    </citation>
    <scope>NUCLEOTIDE SEQUENCE [LARGE SCALE GENOMIC DNA]</scope>
    <source>
        <strain evidence="11 12">JCM 15900</strain>
    </source>
</reference>
<evidence type="ECO:0000256" key="4">
    <source>
        <dbReference type="ARBA" id="ARBA00022519"/>
    </source>
</evidence>
<feature type="transmembrane region" description="Helical" evidence="9">
    <location>
        <begin position="21"/>
        <end position="42"/>
    </location>
</feature>
<evidence type="ECO:0000256" key="6">
    <source>
        <dbReference type="ARBA" id="ARBA00022989"/>
    </source>
</evidence>
<keyword evidence="2" id="KW-0813">Transport</keyword>
<feature type="domain" description="Tripartite ATP-independent periplasmic transporters DctQ component" evidence="10">
    <location>
        <begin position="30"/>
        <end position="156"/>
    </location>
</feature>
<dbReference type="PANTHER" id="PTHR35011">
    <property type="entry name" value="2,3-DIKETO-L-GULONATE TRAP TRANSPORTER SMALL PERMEASE PROTEIN YIAM"/>
    <property type="match status" value="1"/>
</dbReference>
<sequence>MRSFMHSYLRVFDVVNVVIRYVLVLLLAGMTVLIGWQVFARFVVGESLTFSEEVSRFAMVWLVVLGAAYAAQSGRLIKVDVLEHVLGSGARKAAIITAGCVSIVFYLVLVVFGMFITEAVSFQRTPATEISMSVPMAALPVGGAFLVLNTVYHLFATALGVRQASEVDEILAEAGEVES</sequence>
<proteinExistence type="inferred from homology"/>
<keyword evidence="5 9" id="KW-0812">Transmembrane</keyword>
<dbReference type="EMBL" id="BAAAPZ010000002">
    <property type="protein sequence ID" value="GAA2089885.1"/>
    <property type="molecule type" value="Genomic_DNA"/>
</dbReference>
<dbReference type="InterPro" id="IPR055348">
    <property type="entry name" value="DctQ"/>
</dbReference>
<evidence type="ECO:0000256" key="9">
    <source>
        <dbReference type="SAM" id="Phobius"/>
    </source>
</evidence>
<accession>A0ABN2WDE2</accession>
<evidence type="ECO:0000256" key="3">
    <source>
        <dbReference type="ARBA" id="ARBA00022475"/>
    </source>
</evidence>
<dbReference type="Pfam" id="PF04290">
    <property type="entry name" value="DctQ"/>
    <property type="match status" value="1"/>
</dbReference>
<keyword evidence="3" id="KW-1003">Cell membrane</keyword>
<comment type="similarity">
    <text evidence="8">Belongs to the TRAP transporter small permease family.</text>
</comment>
<evidence type="ECO:0000256" key="1">
    <source>
        <dbReference type="ARBA" id="ARBA00004429"/>
    </source>
</evidence>
<evidence type="ECO:0000313" key="12">
    <source>
        <dbReference type="Proteomes" id="UP001500984"/>
    </source>
</evidence>